<keyword evidence="6" id="KW-0808">Transferase</keyword>
<evidence type="ECO:0000313" key="7">
    <source>
        <dbReference type="Proteomes" id="UP001554567"/>
    </source>
</evidence>
<dbReference type="EC" id="2.7.13.3" evidence="2"/>
<keyword evidence="3" id="KW-0597">Phosphoprotein</keyword>
<feature type="domain" description="Histidine kinase" evidence="5">
    <location>
        <begin position="208"/>
        <end position="417"/>
    </location>
</feature>
<dbReference type="PANTHER" id="PTHR43547">
    <property type="entry name" value="TWO-COMPONENT HISTIDINE KINASE"/>
    <property type="match status" value="1"/>
</dbReference>
<dbReference type="PANTHER" id="PTHR43547:SF2">
    <property type="entry name" value="HYBRID SIGNAL TRANSDUCTION HISTIDINE KINASE C"/>
    <property type="match status" value="1"/>
</dbReference>
<dbReference type="RefSeq" id="WP_367168596.1">
    <property type="nucleotide sequence ID" value="NZ_JBFKZN010000014.1"/>
</dbReference>
<evidence type="ECO:0000259" key="5">
    <source>
        <dbReference type="PROSITE" id="PS50109"/>
    </source>
</evidence>
<sequence>MKKTVFFFAVLLSMFITSAYLTIYGFNEIKKQFDVIEPNLDNYSAAEVLFLSFERMRSAVLADGVHDKFPLKKKIFDSKIYILEIKSDYSKSFFFDEEFISQLKKLKSQSVELDNINNQNISIDQKKQQILLQLSQMESLLTNLQETIYRIQIKNFSQTKNIIRDNSSNTEYLALFCIALVFIVIVVLHTNISRLRKALVEKNIFISSIYHELSTSTQAIIMATDIISHDSSRHNVLLMNEKISFHSEKVYSQLKGILEFSKIETGQVKADPEDVDIASIIEDAVAVIEPQKNNKITCYFGNVTGPVVTDKQMTYRILVNLLDNANKNTNGGRISVSARKSENYLFIRVSDNGSGFDIRQLPYLYKPFNQGAGDKKKQSVGLGLSLIRSYVKLMRGNIRVKSQIKRGSSFIIRLPIS</sequence>
<dbReference type="InterPro" id="IPR003594">
    <property type="entry name" value="HATPase_dom"/>
</dbReference>
<comment type="caution">
    <text evidence="6">The sequence shown here is derived from an EMBL/GenBank/DDBJ whole genome shotgun (WGS) entry which is preliminary data.</text>
</comment>
<evidence type="ECO:0000256" key="2">
    <source>
        <dbReference type="ARBA" id="ARBA00012438"/>
    </source>
</evidence>
<keyword evidence="4" id="KW-0472">Membrane</keyword>
<dbReference type="SMART" id="SM00387">
    <property type="entry name" value="HATPase_c"/>
    <property type="match status" value="1"/>
</dbReference>
<keyword evidence="6" id="KW-0418">Kinase</keyword>
<dbReference type="InterPro" id="IPR036890">
    <property type="entry name" value="HATPase_C_sf"/>
</dbReference>
<dbReference type="EMBL" id="JBFKZN010000014">
    <property type="protein sequence ID" value="MEW5291590.1"/>
    <property type="molecule type" value="Genomic_DNA"/>
</dbReference>
<evidence type="ECO:0000313" key="6">
    <source>
        <dbReference type="EMBL" id="MEW5291590.1"/>
    </source>
</evidence>
<dbReference type="SUPFAM" id="SSF55874">
    <property type="entry name" value="ATPase domain of HSP90 chaperone/DNA topoisomerase II/histidine kinase"/>
    <property type="match status" value="1"/>
</dbReference>
<comment type="catalytic activity">
    <reaction evidence="1">
        <text>ATP + protein L-histidine = ADP + protein N-phospho-L-histidine.</text>
        <dbReference type="EC" id="2.7.13.3"/>
    </reaction>
</comment>
<dbReference type="PRINTS" id="PR00344">
    <property type="entry name" value="BCTRLSENSOR"/>
</dbReference>
<protein>
    <recommendedName>
        <fullName evidence="2">histidine kinase</fullName>
        <ecNumber evidence="2">2.7.13.3</ecNumber>
    </recommendedName>
</protein>
<reference evidence="6 7" key="1">
    <citation type="submission" date="2024-07" db="EMBL/GenBank/DDBJ databases">
        <authorList>
            <person name="Dulla G.F.J."/>
            <person name="Delorm J.G."/>
        </authorList>
    </citation>
    <scope>NUCLEOTIDE SEQUENCE [LARGE SCALE GENOMIC DNA]</scope>
    <source>
        <strain evidence="6 7">JGD 233</strain>
    </source>
</reference>
<gene>
    <name evidence="6" type="ORF">ABW286_20830</name>
</gene>
<feature type="transmembrane region" description="Helical" evidence="4">
    <location>
        <begin position="172"/>
        <end position="192"/>
    </location>
</feature>
<dbReference type="Gene3D" id="1.10.287.130">
    <property type="match status" value="1"/>
</dbReference>
<accession>A0ABV3N6Z0</accession>
<dbReference type="CDD" id="cd00075">
    <property type="entry name" value="HATPase"/>
    <property type="match status" value="1"/>
</dbReference>
<dbReference type="SUPFAM" id="SSF47384">
    <property type="entry name" value="Homodimeric domain of signal transducing histidine kinase"/>
    <property type="match status" value="1"/>
</dbReference>
<dbReference type="Pfam" id="PF02518">
    <property type="entry name" value="HATPase_c"/>
    <property type="match status" value="1"/>
</dbReference>
<proteinExistence type="predicted"/>
<dbReference type="Proteomes" id="UP001554567">
    <property type="component" value="Unassembled WGS sequence"/>
</dbReference>
<dbReference type="Gene3D" id="3.30.565.10">
    <property type="entry name" value="Histidine kinase-like ATPase, C-terminal domain"/>
    <property type="match status" value="1"/>
</dbReference>
<name>A0ABV3N6Z0_9GAMM</name>
<dbReference type="PROSITE" id="PS50109">
    <property type="entry name" value="HIS_KIN"/>
    <property type="match status" value="1"/>
</dbReference>
<dbReference type="GO" id="GO:0016301">
    <property type="term" value="F:kinase activity"/>
    <property type="evidence" value="ECO:0007669"/>
    <property type="project" value="UniProtKB-KW"/>
</dbReference>
<dbReference type="InterPro" id="IPR036097">
    <property type="entry name" value="HisK_dim/P_sf"/>
</dbReference>
<evidence type="ECO:0000256" key="1">
    <source>
        <dbReference type="ARBA" id="ARBA00000085"/>
    </source>
</evidence>
<evidence type="ECO:0000256" key="3">
    <source>
        <dbReference type="ARBA" id="ARBA00022553"/>
    </source>
</evidence>
<organism evidence="6 7">
    <name type="scientific">Erwinia papayae</name>
    <dbReference type="NCBI Taxonomy" id="206499"/>
    <lineage>
        <taxon>Bacteria</taxon>
        <taxon>Pseudomonadati</taxon>
        <taxon>Pseudomonadota</taxon>
        <taxon>Gammaproteobacteria</taxon>
        <taxon>Enterobacterales</taxon>
        <taxon>Erwiniaceae</taxon>
        <taxon>Erwinia</taxon>
    </lineage>
</organism>
<keyword evidence="7" id="KW-1185">Reference proteome</keyword>
<evidence type="ECO:0000256" key="4">
    <source>
        <dbReference type="SAM" id="Phobius"/>
    </source>
</evidence>
<dbReference type="InterPro" id="IPR005467">
    <property type="entry name" value="His_kinase_dom"/>
</dbReference>
<dbReference type="InterPro" id="IPR004358">
    <property type="entry name" value="Sig_transdc_His_kin-like_C"/>
</dbReference>
<keyword evidence="4" id="KW-1133">Transmembrane helix</keyword>
<keyword evidence="4" id="KW-0812">Transmembrane</keyword>